<reference evidence="4 5" key="1">
    <citation type="submission" date="2021-02" db="EMBL/GenBank/DDBJ databases">
        <title>De Novo genome assembly of isolated myxobacteria.</title>
        <authorList>
            <person name="Stevens D.C."/>
        </authorList>
    </citation>
    <scope>NUCLEOTIDE SEQUENCE [LARGE SCALE GENOMIC DNA]</scope>
    <source>
        <strain evidence="4 5">ATCC 29039</strain>
    </source>
</reference>
<dbReference type="PANTHER" id="PTHR30469:SF15">
    <property type="entry name" value="HLYD FAMILY OF SECRETION PROTEINS"/>
    <property type="match status" value="1"/>
</dbReference>
<feature type="domain" description="CzcB-like barrel-sandwich hybrid" evidence="3">
    <location>
        <begin position="68"/>
        <end position="218"/>
    </location>
</feature>
<feature type="region of interest" description="Disordered" evidence="2">
    <location>
        <begin position="27"/>
        <end position="48"/>
    </location>
</feature>
<evidence type="ECO:0000256" key="2">
    <source>
        <dbReference type="SAM" id="MobiDB-lite"/>
    </source>
</evidence>
<comment type="caution">
    <text evidence="4">The sequence shown here is derived from an EMBL/GenBank/DDBJ whole genome shotgun (WGS) entry which is preliminary data.</text>
</comment>
<dbReference type="PANTHER" id="PTHR30469">
    <property type="entry name" value="MULTIDRUG RESISTANCE PROTEIN MDTA"/>
    <property type="match status" value="1"/>
</dbReference>
<protein>
    <submittedName>
        <fullName evidence="4">Efflux RND transporter periplasmic adaptor subunit</fullName>
    </submittedName>
</protein>
<evidence type="ECO:0000259" key="3">
    <source>
        <dbReference type="Pfam" id="PF25973"/>
    </source>
</evidence>
<dbReference type="EMBL" id="JAFIMU010000017">
    <property type="protein sequence ID" value="MBN8233374.1"/>
    <property type="molecule type" value="Genomic_DNA"/>
</dbReference>
<keyword evidence="5" id="KW-1185">Reference proteome</keyword>
<sequence>MVFRRLASALGLLLLVVVATMVGLRARTPEGSMDPRPSQPEPQLLTPDPLAATSSWLGVVIAEESVDLAASREGRVANIRVQVGDAVKQGEVVATLDVTAAQQELAVAEAELLSSRAELRTSQLALDEARERLVRRDSQEQLRTGAVSHEEVSTARYQEQTASAKLEVAQAQILEREAKVAQLRRNVTETSIRAPFQGVVASRFVATGAQIQAGQPILHLLRSGAVQVRFALPPADARHVAVGQRLLLEATDQQPMVRGRVIRVAPEVDVAAMKVFAVAELEAGPDAAPPAGTVVHVRVEPGSSPIGLPTVAGTASNHP</sequence>
<dbReference type="InterPro" id="IPR058647">
    <property type="entry name" value="BSH_CzcB-like"/>
</dbReference>
<dbReference type="NCBIfam" id="TIGR01730">
    <property type="entry name" value="RND_mfp"/>
    <property type="match status" value="1"/>
</dbReference>
<dbReference type="Gene3D" id="2.40.30.170">
    <property type="match status" value="1"/>
</dbReference>
<gene>
    <name evidence="4" type="ORF">JYK02_38240</name>
</gene>
<accession>A0ABS3DPX3</accession>
<proteinExistence type="inferred from homology"/>
<evidence type="ECO:0000256" key="1">
    <source>
        <dbReference type="ARBA" id="ARBA00009477"/>
    </source>
</evidence>
<organism evidence="4 5">
    <name type="scientific">Corallococcus macrosporus</name>
    <dbReference type="NCBI Taxonomy" id="35"/>
    <lineage>
        <taxon>Bacteria</taxon>
        <taxon>Pseudomonadati</taxon>
        <taxon>Myxococcota</taxon>
        <taxon>Myxococcia</taxon>
        <taxon>Myxococcales</taxon>
        <taxon>Cystobacterineae</taxon>
        <taxon>Myxococcaceae</taxon>
        <taxon>Corallococcus</taxon>
    </lineage>
</organism>
<dbReference type="Proteomes" id="UP000664052">
    <property type="component" value="Unassembled WGS sequence"/>
</dbReference>
<evidence type="ECO:0000313" key="4">
    <source>
        <dbReference type="EMBL" id="MBN8233374.1"/>
    </source>
</evidence>
<dbReference type="RefSeq" id="WP_207057898.1">
    <property type="nucleotide sequence ID" value="NZ_JAFIMU010000017.1"/>
</dbReference>
<comment type="similarity">
    <text evidence="1">Belongs to the membrane fusion protein (MFP) (TC 8.A.1) family.</text>
</comment>
<dbReference type="Gene3D" id="2.40.50.100">
    <property type="match status" value="1"/>
</dbReference>
<dbReference type="SUPFAM" id="SSF111369">
    <property type="entry name" value="HlyD-like secretion proteins"/>
    <property type="match status" value="1"/>
</dbReference>
<dbReference type="Pfam" id="PF25973">
    <property type="entry name" value="BSH_CzcB"/>
    <property type="match status" value="1"/>
</dbReference>
<dbReference type="Gene3D" id="1.10.287.470">
    <property type="entry name" value="Helix hairpin bin"/>
    <property type="match status" value="1"/>
</dbReference>
<name>A0ABS3DPX3_9BACT</name>
<evidence type="ECO:0000313" key="5">
    <source>
        <dbReference type="Proteomes" id="UP000664052"/>
    </source>
</evidence>
<dbReference type="InterPro" id="IPR006143">
    <property type="entry name" value="RND_pump_MFP"/>
</dbReference>